<dbReference type="OrthoDB" id="838089at2"/>
<protein>
    <recommendedName>
        <fullName evidence="4">Leucine Rich repeat-containing protein</fullName>
    </recommendedName>
</protein>
<keyword evidence="3" id="KW-1185">Reference proteome</keyword>
<dbReference type="PROSITE" id="PS51257">
    <property type="entry name" value="PROKAR_LIPOPROTEIN"/>
    <property type="match status" value="1"/>
</dbReference>
<evidence type="ECO:0008006" key="4">
    <source>
        <dbReference type="Google" id="ProtNLM"/>
    </source>
</evidence>
<reference evidence="3" key="1">
    <citation type="submission" date="2017-01" db="EMBL/GenBank/DDBJ databases">
        <authorList>
            <person name="Varghese N."/>
            <person name="Submissions S."/>
        </authorList>
    </citation>
    <scope>NUCLEOTIDE SEQUENCE [LARGE SCALE GENOMIC DNA]</scope>
    <source>
        <strain evidence="3">DSM 46698</strain>
    </source>
</reference>
<feature type="signal peptide" evidence="1">
    <location>
        <begin position="1"/>
        <end position="24"/>
    </location>
</feature>
<accession>A0A1N7LIM6</accession>
<dbReference type="SUPFAM" id="SSF52058">
    <property type="entry name" value="L domain-like"/>
    <property type="match status" value="1"/>
</dbReference>
<dbReference type="Gene3D" id="3.80.10.10">
    <property type="entry name" value="Ribonuclease Inhibitor"/>
    <property type="match status" value="1"/>
</dbReference>
<evidence type="ECO:0000313" key="2">
    <source>
        <dbReference type="EMBL" id="SIS73690.1"/>
    </source>
</evidence>
<name>A0A1N7LIM6_9BACT</name>
<evidence type="ECO:0000256" key="1">
    <source>
        <dbReference type="SAM" id="SignalP"/>
    </source>
</evidence>
<sequence>MKTTFKIWSLLALFSLSIGVISCSDDPEPEMPTIVNVPDTNLATQIRLALELEASAQITSEDMLRLEELTIDGGSDFSGTISEIADLTGLEYAENLTYLHFGSTKVSDLTPIKDLKKVEYLRMNNTDVTDLSPVSEYTTLTYFNANTARGITDISPLSKNTGLKEIILREVPMGNAGLNTIRNFTTLYRINMRNTGVTNVTILAEMMAAGALLDSTPGAAENGGATLDLRQLTVEDWSPIRPYLDQISNIEGVPAED</sequence>
<organism evidence="2 3">
    <name type="scientific">Belliella pelovolcani</name>
    <dbReference type="NCBI Taxonomy" id="529505"/>
    <lineage>
        <taxon>Bacteria</taxon>
        <taxon>Pseudomonadati</taxon>
        <taxon>Bacteroidota</taxon>
        <taxon>Cytophagia</taxon>
        <taxon>Cytophagales</taxon>
        <taxon>Cyclobacteriaceae</taxon>
        <taxon>Belliella</taxon>
    </lineage>
</organism>
<evidence type="ECO:0000313" key="3">
    <source>
        <dbReference type="Proteomes" id="UP000186026"/>
    </source>
</evidence>
<keyword evidence="1" id="KW-0732">Signal</keyword>
<dbReference type="InterPro" id="IPR032675">
    <property type="entry name" value="LRR_dom_sf"/>
</dbReference>
<dbReference type="AlphaFoldDB" id="A0A1N7LIM6"/>
<dbReference type="Proteomes" id="UP000186026">
    <property type="component" value="Unassembled WGS sequence"/>
</dbReference>
<dbReference type="STRING" id="529505.SAMN05421761_103366"/>
<dbReference type="EMBL" id="FTOP01000003">
    <property type="protein sequence ID" value="SIS73690.1"/>
    <property type="molecule type" value="Genomic_DNA"/>
</dbReference>
<feature type="chain" id="PRO_5012975573" description="Leucine Rich repeat-containing protein" evidence="1">
    <location>
        <begin position="25"/>
        <end position="257"/>
    </location>
</feature>
<gene>
    <name evidence="2" type="ORF">SAMN05421761_103366</name>
</gene>
<dbReference type="RefSeq" id="WP_076499368.1">
    <property type="nucleotide sequence ID" value="NZ_FTOP01000003.1"/>
</dbReference>
<proteinExistence type="predicted"/>